<dbReference type="AlphaFoldDB" id="A0A4P9YCH5"/>
<name>A0A4P9YCH5_ROZAC</name>
<evidence type="ECO:0000313" key="2">
    <source>
        <dbReference type="Proteomes" id="UP000281549"/>
    </source>
</evidence>
<sequence length="320" mass="37586">MFNIDKLLGKFKEATPALPKMLGRFSDNERKFEIYIFRKECKLHVQMRTIDGDEASLQNVVIKRKDEYQYCFYGDHYKPITVNVSHGVLDQFIEILKDHLKDDTTAILPRYDIPEITIDDNDQFIEILKDHLKDDTMAILPKYDIPEIIIDDNVPFSQSKNGDDNVSVLRRNISGSKTHDKSLKFEQYIITFKRENVEGDGNCGWRSLAKIHYGSQDEYLRLKIEVLTYYSENIEKRIVSNSRHDKVLENMAIKDGSVDRNQWMCTFIGIPLACHYLKRPIIYYCEDSEVWHPFVPYRLDLMNGKSPIIFINQIKIIMSR</sequence>
<evidence type="ECO:0008006" key="3">
    <source>
        <dbReference type="Google" id="ProtNLM"/>
    </source>
</evidence>
<reference evidence="2" key="1">
    <citation type="journal article" date="2018" name="Nat. Microbiol.">
        <title>Leveraging single-cell genomics to expand the fungal tree of life.</title>
        <authorList>
            <person name="Ahrendt S.R."/>
            <person name="Quandt C.A."/>
            <person name="Ciobanu D."/>
            <person name="Clum A."/>
            <person name="Salamov A."/>
            <person name="Andreopoulos B."/>
            <person name="Cheng J.F."/>
            <person name="Woyke T."/>
            <person name="Pelin A."/>
            <person name="Henrissat B."/>
            <person name="Reynolds N.K."/>
            <person name="Benny G.L."/>
            <person name="Smith M.E."/>
            <person name="James T.Y."/>
            <person name="Grigoriev I.V."/>
        </authorList>
    </citation>
    <scope>NUCLEOTIDE SEQUENCE [LARGE SCALE GENOMIC DNA]</scope>
    <source>
        <strain evidence="2">CSF55</strain>
    </source>
</reference>
<evidence type="ECO:0000313" key="1">
    <source>
        <dbReference type="EMBL" id="RKP16734.1"/>
    </source>
</evidence>
<organism evidence="1 2">
    <name type="scientific">Rozella allomycis (strain CSF55)</name>
    <dbReference type="NCBI Taxonomy" id="988480"/>
    <lineage>
        <taxon>Eukaryota</taxon>
        <taxon>Fungi</taxon>
        <taxon>Fungi incertae sedis</taxon>
        <taxon>Cryptomycota</taxon>
        <taxon>Cryptomycota incertae sedis</taxon>
        <taxon>Rozella</taxon>
    </lineage>
</organism>
<dbReference type="EMBL" id="ML006281">
    <property type="protein sequence ID" value="RKP16734.1"/>
    <property type="molecule type" value="Genomic_DNA"/>
</dbReference>
<dbReference type="Proteomes" id="UP000281549">
    <property type="component" value="Unassembled WGS sequence"/>
</dbReference>
<dbReference type="CDD" id="cd22744">
    <property type="entry name" value="OTU"/>
    <property type="match status" value="1"/>
</dbReference>
<proteinExistence type="predicted"/>
<accession>A0A4P9YCH5</accession>
<dbReference type="Gene3D" id="3.90.70.80">
    <property type="match status" value="1"/>
</dbReference>
<protein>
    <recommendedName>
        <fullName evidence="3">OTU domain-containing protein</fullName>
    </recommendedName>
</protein>
<gene>
    <name evidence="1" type="ORF">ROZALSC1DRAFT_24947</name>
</gene>